<dbReference type="Proteomes" id="UP001152607">
    <property type="component" value="Unassembled WGS sequence"/>
</dbReference>
<comment type="subcellular location">
    <subcellularLocation>
        <location evidence="1">Nucleus</location>
    </subcellularLocation>
</comment>
<dbReference type="EMBL" id="CAOQHR010000009">
    <property type="protein sequence ID" value="CAI6339265.1"/>
    <property type="molecule type" value="Genomic_DNA"/>
</dbReference>
<evidence type="ECO:0000256" key="2">
    <source>
        <dbReference type="ARBA" id="ARBA00008421"/>
    </source>
</evidence>
<keyword evidence="4" id="KW-0804">Transcription</keyword>
<dbReference type="InterPro" id="IPR050937">
    <property type="entry name" value="TEC1_TEAD_TF"/>
</dbReference>
<feature type="domain" description="TEA" evidence="8">
    <location>
        <begin position="106"/>
        <end position="180"/>
    </location>
</feature>
<feature type="compositionally biased region" description="Basic residues" evidence="7">
    <location>
        <begin position="196"/>
        <end position="215"/>
    </location>
</feature>
<dbReference type="PANTHER" id="PTHR11834">
    <property type="entry name" value="TRANSCRIPTIONAL ENHANCER FACTOR TEF RELATED"/>
    <property type="match status" value="1"/>
</dbReference>
<dbReference type="PROSITE" id="PS51088">
    <property type="entry name" value="TEA_2"/>
    <property type="match status" value="1"/>
</dbReference>
<proteinExistence type="inferred from homology"/>
<dbReference type="Pfam" id="PF01285">
    <property type="entry name" value="TEA"/>
    <property type="match status" value="1"/>
</dbReference>
<dbReference type="InterPro" id="IPR038096">
    <property type="entry name" value="TEA/ATTS_sf"/>
</dbReference>
<evidence type="ECO:0000256" key="1">
    <source>
        <dbReference type="ARBA" id="ARBA00004123"/>
    </source>
</evidence>
<dbReference type="GO" id="GO:0005667">
    <property type="term" value="C:transcription regulator complex"/>
    <property type="evidence" value="ECO:0007669"/>
    <property type="project" value="TreeGrafter"/>
</dbReference>
<dbReference type="GO" id="GO:0005634">
    <property type="term" value="C:nucleus"/>
    <property type="evidence" value="ECO:0007669"/>
    <property type="project" value="UniProtKB-SubCell"/>
</dbReference>
<evidence type="ECO:0000256" key="3">
    <source>
        <dbReference type="ARBA" id="ARBA00023015"/>
    </source>
</evidence>
<comment type="similarity">
    <text evidence="2">Belongs to the TEC1 family.</text>
</comment>
<reference evidence="9" key="1">
    <citation type="submission" date="2023-01" db="EMBL/GenBank/DDBJ databases">
        <authorList>
            <person name="Van Ghelder C."/>
            <person name="Rancurel C."/>
        </authorList>
    </citation>
    <scope>NUCLEOTIDE SEQUENCE</scope>
    <source>
        <strain evidence="9">CNCM I-4278</strain>
    </source>
</reference>
<dbReference type="GO" id="GO:0000981">
    <property type="term" value="F:DNA-binding transcription factor activity, RNA polymerase II-specific"/>
    <property type="evidence" value="ECO:0007669"/>
    <property type="project" value="TreeGrafter"/>
</dbReference>
<dbReference type="GO" id="GO:0000978">
    <property type="term" value="F:RNA polymerase II cis-regulatory region sequence-specific DNA binding"/>
    <property type="evidence" value="ECO:0007669"/>
    <property type="project" value="TreeGrafter"/>
</dbReference>
<name>A0A9W4UNL6_9PLEO</name>
<feature type="DNA-binding region" description="TEA" evidence="6">
    <location>
        <begin position="106"/>
        <end position="180"/>
    </location>
</feature>
<evidence type="ECO:0000313" key="9">
    <source>
        <dbReference type="EMBL" id="CAI6339265.1"/>
    </source>
</evidence>
<dbReference type="PANTHER" id="PTHR11834:SF0">
    <property type="entry name" value="PROTEIN SCALLOPED"/>
    <property type="match status" value="1"/>
</dbReference>
<dbReference type="AlphaFoldDB" id="A0A9W4UNL6"/>
<dbReference type="OrthoDB" id="10006572at2759"/>
<feature type="region of interest" description="Disordered" evidence="7">
    <location>
        <begin position="705"/>
        <end position="727"/>
    </location>
</feature>
<keyword evidence="10" id="KW-1185">Reference proteome</keyword>
<sequence length="788" mass="87534">MMELHHTPCLLESALAEASILGNALQTGSVNRGGGGSFLDVSPAYATFREDGCLTRFGEQFQRELSPHLSHYHRSEADIDRELKKVIGYLAKSEKYQKYREPPTTKKQKEQVWPNHREIAFFRALIRYPPTGRKKYMRDGKPRGRNELVADSIDRETGEKCDRKHVSSHLQVLKKILVDCPEVLVYMPKGKDDKKSSKRVRYGSHHHHRSRHTRLKYGESQEECGSHGHYGHMSSSTALSKSENRRDDALFSVASFVIIVIGSGEAHKLREVHRYTELAQDPRLADVRVRDTTSWHKQFPEFNFHRIEELSNRSILVCDATIKVMTRALPSEAELSITFDLASPPALAAYDDLECSTRFFEDGKPVEQDDNHHYQAKQASKGVDKQMGHKGLLRIKFGAGFWARQLQRLGNLLCKASEEEPNIRSRYESSVRRELQQLTAAQDIYGVKDGESKCLLTILWRFSQTRHSQDTGSVKWRAVHFEQPKDRVHIKDEAVSNALGALMTPPTTSTTGPPTPIATSASLIYPSLPLEFNHAFPEPDPPLDMDQITLDNITADFSHPASTASGIGHDFSQFQTTLSSMTDSHNMIGTQGQGLEEADNFDFHGGHIAISGCLEPAVSFESYASFEAQSNAQSFQSLPSLADFEQTAQAMQAETTFEDLALGMSMTGSTDYVAAPKPSWPHPSLIAQLGHAAEHYSDLMAQTTTGGQMDLGEGLEQGGDDGGGSSLSSHGLWKLQSGFDEDTIAAAAAAAVGHDSRKDSLVGKGDDGVLRIMELVGGEERVDRYREY</sequence>
<dbReference type="SMART" id="SM00426">
    <property type="entry name" value="TEA"/>
    <property type="match status" value="1"/>
</dbReference>
<keyword evidence="5" id="KW-0539">Nucleus</keyword>
<accession>A0A9W4UNL6</accession>
<evidence type="ECO:0000256" key="6">
    <source>
        <dbReference type="PROSITE-ProRule" id="PRU00505"/>
    </source>
</evidence>
<evidence type="ECO:0000256" key="4">
    <source>
        <dbReference type="ARBA" id="ARBA00023163"/>
    </source>
</evidence>
<evidence type="ECO:0000259" key="8">
    <source>
        <dbReference type="PROSITE" id="PS51088"/>
    </source>
</evidence>
<organism evidence="9 10">
    <name type="scientific">Periconia digitata</name>
    <dbReference type="NCBI Taxonomy" id="1303443"/>
    <lineage>
        <taxon>Eukaryota</taxon>
        <taxon>Fungi</taxon>
        <taxon>Dikarya</taxon>
        <taxon>Ascomycota</taxon>
        <taxon>Pezizomycotina</taxon>
        <taxon>Dothideomycetes</taxon>
        <taxon>Pleosporomycetidae</taxon>
        <taxon>Pleosporales</taxon>
        <taxon>Massarineae</taxon>
        <taxon>Periconiaceae</taxon>
        <taxon>Periconia</taxon>
    </lineage>
</organism>
<dbReference type="Gene3D" id="6.10.20.40">
    <property type="entry name" value="TEA/ATTS domain"/>
    <property type="match status" value="1"/>
</dbReference>
<comment type="caution">
    <text evidence="9">The sequence shown here is derived from an EMBL/GenBank/DDBJ whole genome shotgun (WGS) entry which is preliminary data.</text>
</comment>
<feature type="compositionally biased region" description="Gly residues" evidence="7">
    <location>
        <begin position="715"/>
        <end position="725"/>
    </location>
</feature>
<evidence type="ECO:0000256" key="5">
    <source>
        <dbReference type="ARBA" id="ARBA00023242"/>
    </source>
</evidence>
<evidence type="ECO:0000313" key="10">
    <source>
        <dbReference type="Proteomes" id="UP001152607"/>
    </source>
</evidence>
<feature type="region of interest" description="Disordered" evidence="7">
    <location>
        <begin position="190"/>
        <end position="239"/>
    </location>
</feature>
<keyword evidence="3" id="KW-0805">Transcription regulation</keyword>
<protein>
    <recommendedName>
        <fullName evidence="8">TEA domain-containing protein</fullName>
    </recommendedName>
</protein>
<dbReference type="InterPro" id="IPR000818">
    <property type="entry name" value="TEA/ATTS_dom"/>
</dbReference>
<evidence type="ECO:0000256" key="7">
    <source>
        <dbReference type="SAM" id="MobiDB-lite"/>
    </source>
</evidence>
<gene>
    <name evidence="9" type="ORF">PDIGIT_LOCUS12417</name>
</gene>